<dbReference type="EMBL" id="BGZK01002056">
    <property type="protein sequence ID" value="GBP90092.1"/>
    <property type="molecule type" value="Genomic_DNA"/>
</dbReference>
<accession>A0A4C1ZRQ5</accession>
<dbReference type="Proteomes" id="UP000299102">
    <property type="component" value="Unassembled WGS sequence"/>
</dbReference>
<evidence type="ECO:0000313" key="2">
    <source>
        <dbReference type="Proteomes" id="UP000299102"/>
    </source>
</evidence>
<dbReference type="AlphaFoldDB" id="A0A4C1ZRQ5"/>
<protein>
    <submittedName>
        <fullName evidence="1">Uncharacterized protein</fullName>
    </submittedName>
</protein>
<sequence length="87" mass="9994">MDASQAECLGRLSIACSALSLSRSAQAERDNESYFFMMRLASICYFICYTEERQRYYIRVELFLVSGAQSELYVSPNPDNSAHQPRH</sequence>
<gene>
    <name evidence="1" type="ORF">EVAR_66591_1</name>
</gene>
<dbReference type="OrthoDB" id="6931130at2759"/>
<organism evidence="1 2">
    <name type="scientific">Eumeta variegata</name>
    <name type="common">Bagworm moth</name>
    <name type="synonym">Eumeta japonica</name>
    <dbReference type="NCBI Taxonomy" id="151549"/>
    <lineage>
        <taxon>Eukaryota</taxon>
        <taxon>Metazoa</taxon>
        <taxon>Ecdysozoa</taxon>
        <taxon>Arthropoda</taxon>
        <taxon>Hexapoda</taxon>
        <taxon>Insecta</taxon>
        <taxon>Pterygota</taxon>
        <taxon>Neoptera</taxon>
        <taxon>Endopterygota</taxon>
        <taxon>Lepidoptera</taxon>
        <taxon>Glossata</taxon>
        <taxon>Ditrysia</taxon>
        <taxon>Tineoidea</taxon>
        <taxon>Psychidae</taxon>
        <taxon>Oiketicinae</taxon>
        <taxon>Eumeta</taxon>
    </lineage>
</organism>
<name>A0A4C1ZRQ5_EUMVA</name>
<keyword evidence="2" id="KW-1185">Reference proteome</keyword>
<evidence type="ECO:0000313" key="1">
    <source>
        <dbReference type="EMBL" id="GBP90092.1"/>
    </source>
</evidence>
<proteinExistence type="predicted"/>
<reference evidence="1 2" key="1">
    <citation type="journal article" date="2019" name="Commun. Biol.">
        <title>The bagworm genome reveals a unique fibroin gene that provides high tensile strength.</title>
        <authorList>
            <person name="Kono N."/>
            <person name="Nakamura H."/>
            <person name="Ohtoshi R."/>
            <person name="Tomita M."/>
            <person name="Numata K."/>
            <person name="Arakawa K."/>
        </authorList>
    </citation>
    <scope>NUCLEOTIDE SEQUENCE [LARGE SCALE GENOMIC DNA]</scope>
</reference>
<comment type="caution">
    <text evidence="1">The sequence shown here is derived from an EMBL/GenBank/DDBJ whole genome shotgun (WGS) entry which is preliminary data.</text>
</comment>